<keyword evidence="1" id="KW-0472">Membrane</keyword>
<protein>
    <submittedName>
        <fullName evidence="2">Uncharacterized protein</fullName>
    </submittedName>
</protein>
<keyword evidence="3" id="KW-1185">Reference proteome</keyword>
<gene>
    <name evidence="2" type="ORF">M9Y10_005002</name>
</gene>
<accession>A0ABR2JKP3</accession>
<feature type="transmembrane region" description="Helical" evidence="1">
    <location>
        <begin position="184"/>
        <end position="200"/>
    </location>
</feature>
<evidence type="ECO:0000313" key="2">
    <source>
        <dbReference type="EMBL" id="KAK8878237.1"/>
    </source>
</evidence>
<evidence type="ECO:0000313" key="3">
    <source>
        <dbReference type="Proteomes" id="UP001470230"/>
    </source>
</evidence>
<dbReference type="InterPro" id="IPR012430">
    <property type="entry name" value="TMEM43_fam"/>
</dbReference>
<feature type="transmembrane region" description="Helical" evidence="1">
    <location>
        <begin position="206"/>
        <end position="222"/>
    </location>
</feature>
<feature type="transmembrane region" description="Helical" evidence="1">
    <location>
        <begin position="234"/>
        <end position="252"/>
    </location>
</feature>
<comment type="caution">
    <text evidence="2">The sequence shown here is derived from an EMBL/GenBank/DDBJ whole genome shotgun (WGS) entry which is preliminary data.</text>
</comment>
<dbReference type="Proteomes" id="UP001470230">
    <property type="component" value="Unassembled WGS sequence"/>
</dbReference>
<keyword evidence="1" id="KW-1133">Transmembrane helix</keyword>
<sequence>MILIRKTVRHCIVKESRRDDGHREETHEWVSYQEFSRYYYFEKKTAFTDYEKYFDFKIGNYTIVSNTFKNLGSTDYIPPKIEIDRFLKSRASLDLIYLGEGYFFDRHFPDHRNLYTRLHSCRNQDTYVKFEIYNPKKVSVFGLVIDGKIFHADFLKYDFSVIFNGKISPNQFVADSVFRERTKTIVSGILVIIFLIVLFFHYHRSFFSILSLSFLILITFNIRSYYMSNFPIKFKYVIFYSVFALVIAAFYFNRQISQLIISSMINQSIGANKNSSPRGIRMDTPIGGVAVNLNLYDNLPNVTNESIKSGITTTALCHVEELKSNTLQHSAKQETQDISINQLTEKTEGNNFVKVEFLWPVSTSVKPIKKKTVRLKPPRPTLLLPFASLINTEDAVTFLRKLQFY</sequence>
<reference evidence="2 3" key="1">
    <citation type="submission" date="2024-04" db="EMBL/GenBank/DDBJ databases">
        <title>Tritrichomonas musculus Genome.</title>
        <authorList>
            <person name="Alves-Ferreira E."/>
            <person name="Grigg M."/>
            <person name="Lorenzi H."/>
            <person name="Galac M."/>
        </authorList>
    </citation>
    <scope>NUCLEOTIDE SEQUENCE [LARGE SCALE GENOMIC DNA]</scope>
    <source>
        <strain evidence="2 3">EAF2021</strain>
    </source>
</reference>
<keyword evidence="1" id="KW-0812">Transmembrane</keyword>
<organism evidence="2 3">
    <name type="scientific">Tritrichomonas musculus</name>
    <dbReference type="NCBI Taxonomy" id="1915356"/>
    <lineage>
        <taxon>Eukaryota</taxon>
        <taxon>Metamonada</taxon>
        <taxon>Parabasalia</taxon>
        <taxon>Tritrichomonadida</taxon>
        <taxon>Tritrichomonadidae</taxon>
        <taxon>Tritrichomonas</taxon>
    </lineage>
</organism>
<name>A0ABR2JKP3_9EUKA</name>
<dbReference type="EMBL" id="JAPFFF010000011">
    <property type="protein sequence ID" value="KAK8878237.1"/>
    <property type="molecule type" value="Genomic_DNA"/>
</dbReference>
<dbReference type="Pfam" id="PF07787">
    <property type="entry name" value="TMEM43"/>
    <property type="match status" value="1"/>
</dbReference>
<proteinExistence type="predicted"/>
<evidence type="ECO:0000256" key="1">
    <source>
        <dbReference type="SAM" id="Phobius"/>
    </source>
</evidence>